<dbReference type="EMBL" id="QTUA01000001">
    <property type="protein sequence ID" value="REF30186.1"/>
    <property type="molecule type" value="Genomic_DNA"/>
</dbReference>
<organism evidence="2 3">
    <name type="scientific">Calidifontibacter indicus</name>
    <dbReference type="NCBI Taxonomy" id="419650"/>
    <lineage>
        <taxon>Bacteria</taxon>
        <taxon>Bacillati</taxon>
        <taxon>Actinomycetota</taxon>
        <taxon>Actinomycetes</taxon>
        <taxon>Micrococcales</taxon>
        <taxon>Dermacoccaceae</taxon>
        <taxon>Calidifontibacter</taxon>
    </lineage>
</organism>
<accession>A0A3D9ULG7</accession>
<reference evidence="2 3" key="1">
    <citation type="submission" date="2018-08" db="EMBL/GenBank/DDBJ databases">
        <title>Sequencing the genomes of 1000 actinobacteria strains.</title>
        <authorList>
            <person name="Klenk H.-P."/>
        </authorList>
    </citation>
    <scope>NUCLEOTIDE SEQUENCE [LARGE SCALE GENOMIC DNA]</scope>
    <source>
        <strain evidence="2 3">DSM 22967</strain>
    </source>
</reference>
<dbReference type="AlphaFoldDB" id="A0A3D9ULG7"/>
<dbReference type="PANTHER" id="PTHR30411">
    <property type="entry name" value="CYTOPLASMIC PROTEIN"/>
    <property type="match status" value="1"/>
</dbReference>
<dbReference type="PANTHER" id="PTHR30411:SF1">
    <property type="entry name" value="CYTOPLASMIC PROTEIN"/>
    <property type="match status" value="1"/>
</dbReference>
<evidence type="ECO:0000259" key="1">
    <source>
        <dbReference type="Pfam" id="PF04073"/>
    </source>
</evidence>
<dbReference type="OrthoDB" id="9796920at2"/>
<protein>
    <submittedName>
        <fullName evidence="2">Prolyl-tRNA editing enzyme YbaK/EbsC (Cys-tRNA(Pro) deacylase)</fullName>
    </submittedName>
</protein>
<gene>
    <name evidence="2" type="ORF">DFJ65_1180</name>
</gene>
<dbReference type="GO" id="GO:0002161">
    <property type="term" value="F:aminoacyl-tRNA deacylase activity"/>
    <property type="evidence" value="ECO:0007669"/>
    <property type="project" value="InterPro"/>
</dbReference>
<evidence type="ECO:0000313" key="3">
    <source>
        <dbReference type="Proteomes" id="UP000256253"/>
    </source>
</evidence>
<sequence>MTDDTRTARGTLDWQPLEQHPDLVAAPVAQAEVPGLLVAEIDASLADTAAFCDAYEVSLAASANCVVVQARRGETTTYAAVMVLGTDRADVNKTVRKHLGARKITFADQEHTEQATGMTSGGITPVGLPDGWPILVDERVAAEPELVIGGGVRGSKLLISGHQLAALPGAEVLDLVIPVEPSA</sequence>
<dbReference type="InterPro" id="IPR007214">
    <property type="entry name" value="YbaK/aa-tRNA-synth-assoc-dom"/>
</dbReference>
<comment type="caution">
    <text evidence="2">The sequence shown here is derived from an EMBL/GenBank/DDBJ whole genome shotgun (WGS) entry which is preliminary data.</text>
</comment>
<proteinExistence type="predicted"/>
<dbReference type="SUPFAM" id="SSF55826">
    <property type="entry name" value="YbaK/ProRS associated domain"/>
    <property type="match status" value="1"/>
</dbReference>
<dbReference type="RefSeq" id="WP_115922207.1">
    <property type="nucleotide sequence ID" value="NZ_QTUA01000001.1"/>
</dbReference>
<feature type="domain" description="YbaK/aminoacyl-tRNA synthetase-associated" evidence="1">
    <location>
        <begin position="45"/>
        <end position="165"/>
    </location>
</feature>
<dbReference type="InterPro" id="IPR036754">
    <property type="entry name" value="YbaK/aa-tRNA-synt-asso_dom_sf"/>
</dbReference>
<dbReference type="Gene3D" id="3.90.960.10">
    <property type="entry name" value="YbaK/aminoacyl-tRNA synthetase-associated domain"/>
    <property type="match status" value="1"/>
</dbReference>
<dbReference type="Proteomes" id="UP000256253">
    <property type="component" value="Unassembled WGS sequence"/>
</dbReference>
<evidence type="ECO:0000313" key="2">
    <source>
        <dbReference type="EMBL" id="REF30186.1"/>
    </source>
</evidence>
<name>A0A3D9ULG7_9MICO</name>
<dbReference type="Pfam" id="PF04073">
    <property type="entry name" value="tRNA_edit"/>
    <property type="match status" value="1"/>
</dbReference>
<keyword evidence="3" id="KW-1185">Reference proteome</keyword>